<keyword evidence="2" id="KW-1185">Reference proteome</keyword>
<reference evidence="1" key="2">
    <citation type="journal article" date="2022" name="Sci. Total Environ.">
        <title>Prevalence, transmission, and molecular epidemiology of tet(X)-positive bacteria among humans, animals, and environmental niches in China: An epidemiological, and genomic-based study.</title>
        <authorList>
            <person name="Dong N."/>
            <person name="Zeng Y."/>
            <person name="Cai C."/>
            <person name="Sun C."/>
            <person name="Lu J."/>
            <person name="Liu C."/>
            <person name="Zhou H."/>
            <person name="Sun Q."/>
            <person name="Shu L."/>
            <person name="Wang H."/>
            <person name="Wang Y."/>
            <person name="Wang S."/>
            <person name="Wu C."/>
            <person name="Chan E.W."/>
            <person name="Chen G."/>
            <person name="Shen Z."/>
            <person name="Chen S."/>
            <person name="Zhang R."/>
        </authorList>
    </citation>
    <scope>NUCLEOTIDE SEQUENCE</scope>
    <source>
        <strain evidence="1">R1692</strain>
    </source>
</reference>
<sequence length="85" mass="10105">MSAEYRLSDHFDTEEIECIERDYPKERVEVCINCRWVIDYDKTIVKEFCSGDYSTPPTYDEYCPECSKPLGHDFETIEEYAIRTS</sequence>
<reference evidence="1" key="1">
    <citation type="submission" date="2020-06" db="EMBL/GenBank/DDBJ databases">
        <authorList>
            <person name="Dong N."/>
        </authorList>
    </citation>
    <scope>NUCLEOTIDE SEQUENCE</scope>
    <source>
        <strain evidence="1">R1692</strain>
    </source>
</reference>
<proteinExistence type="predicted"/>
<protein>
    <submittedName>
        <fullName evidence="1">Uncharacterized protein</fullName>
    </submittedName>
</protein>
<organism evidence="1 2">
    <name type="scientific">Sphingobacterium hotanense</name>
    <dbReference type="NCBI Taxonomy" id="649196"/>
    <lineage>
        <taxon>Bacteria</taxon>
        <taxon>Pseudomonadati</taxon>
        <taxon>Bacteroidota</taxon>
        <taxon>Sphingobacteriia</taxon>
        <taxon>Sphingobacteriales</taxon>
        <taxon>Sphingobacteriaceae</taxon>
        <taxon>Sphingobacterium</taxon>
    </lineage>
</organism>
<gene>
    <name evidence="1" type="ORF">HX018_14725</name>
</gene>
<dbReference type="EMBL" id="JACAGK010000048">
    <property type="protein sequence ID" value="MDM1049492.1"/>
    <property type="molecule type" value="Genomic_DNA"/>
</dbReference>
<dbReference type="RefSeq" id="WP_286651901.1">
    <property type="nucleotide sequence ID" value="NZ_JACAGK010000048.1"/>
</dbReference>
<evidence type="ECO:0000313" key="1">
    <source>
        <dbReference type="EMBL" id="MDM1049492.1"/>
    </source>
</evidence>
<evidence type="ECO:0000313" key="2">
    <source>
        <dbReference type="Proteomes" id="UP001170954"/>
    </source>
</evidence>
<comment type="caution">
    <text evidence="1">The sequence shown here is derived from an EMBL/GenBank/DDBJ whole genome shotgun (WGS) entry which is preliminary data.</text>
</comment>
<accession>A0ABT7NQI9</accession>
<name>A0ABT7NQI9_9SPHI</name>
<dbReference type="Proteomes" id="UP001170954">
    <property type="component" value="Unassembled WGS sequence"/>
</dbReference>